<evidence type="ECO:0000313" key="1">
    <source>
        <dbReference type="EMBL" id="MBV7268694.1"/>
    </source>
</evidence>
<evidence type="ECO:0000313" key="2">
    <source>
        <dbReference type="Proteomes" id="UP001138894"/>
    </source>
</evidence>
<proteinExistence type="predicted"/>
<gene>
    <name evidence="1" type="ORF">KCG49_05720</name>
</gene>
<protein>
    <submittedName>
        <fullName evidence="1">Uncharacterized protein</fullName>
    </submittedName>
</protein>
<dbReference type="EMBL" id="JAGSPD010000004">
    <property type="protein sequence ID" value="MBV7268694.1"/>
    <property type="molecule type" value="Genomic_DNA"/>
</dbReference>
<comment type="caution">
    <text evidence="1">The sequence shown here is derived from an EMBL/GenBank/DDBJ whole genome shotgun (WGS) entry which is preliminary data.</text>
</comment>
<reference evidence="1" key="1">
    <citation type="submission" date="2021-04" db="EMBL/GenBank/DDBJ databases">
        <authorList>
            <person name="Pira H."/>
            <person name="Risdian C."/>
            <person name="Wink J."/>
        </authorList>
    </citation>
    <scope>NUCLEOTIDE SEQUENCE</scope>
    <source>
        <strain evidence="1">WHY3</strain>
    </source>
</reference>
<dbReference type="Proteomes" id="UP001138894">
    <property type="component" value="Unassembled WGS sequence"/>
</dbReference>
<dbReference type="AlphaFoldDB" id="A0A9X1F7L1"/>
<organism evidence="1 2">
    <name type="scientific">Winogradskyella luteola</name>
    <dbReference type="NCBI Taxonomy" id="2828330"/>
    <lineage>
        <taxon>Bacteria</taxon>
        <taxon>Pseudomonadati</taxon>
        <taxon>Bacteroidota</taxon>
        <taxon>Flavobacteriia</taxon>
        <taxon>Flavobacteriales</taxon>
        <taxon>Flavobacteriaceae</taxon>
        <taxon>Winogradskyella</taxon>
    </lineage>
</organism>
<accession>A0A9X1F7L1</accession>
<dbReference type="RefSeq" id="WP_218545247.1">
    <property type="nucleotide sequence ID" value="NZ_JAGSPD010000004.1"/>
</dbReference>
<sequence length="68" mass="8208">MTTYKEQQENKMSYVLLKDCEVLGTFGNLRKVCDFMEGKDFPSYWTLVRKKENPLVIEDYKIHKVKHY</sequence>
<keyword evidence="2" id="KW-1185">Reference proteome</keyword>
<name>A0A9X1F7L1_9FLAO</name>